<proteinExistence type="inferred from homology"/>
<comment type="caution">
    <text evidence="9">The sequence shown here is derived from an EMBL/GenBank/DDBJ whole genome shotgun (WGS) entry which is preliminary data.</text>
</comment>
<dbReference type="EMBL" id="JACTNZ010000003">
    <property type="protein sequence ID" value="KAG5559174.1"/>
    <property type="molecule type" value="Genomic_DNA"/>
</dbReference>
<dbReference type="GO" id="GO:0005576">
    <property type="term" value="C:extracellular region"/>
    <property type="evidence" value="ECO:0007669"/>
    <property type="project" value="UniProtKB-SubCell"/>
</dbReference>
<dbReference type="Proteomes" id="UP000823749">
    <property type="component" value="Chromosome 3"/>
</dbReference>
<evidence type="ECO:0000256" key="5">
    <source>
        <dbReference type="ARBA" id="ARBA00022729"/>
    </source>
</evidence>
<keyword evidence="6" id="KW-1015">Disulfide bond</keyword>
<evidence type="ECO:0000256" key="2">
    <source>
        <dbReference type="ARBA" id="ARBA00008127"/>
    </source>
</evidence>
<accession>A0AAV6L3M4</accession>
<dbReference type="GO" id="GO:0010052">
    <property type="term" value="P:guard cell differentiation"/>
    <property type="evidence" value="ECO:0007669"/>
    <property type="project" value="UniProtKB-UniRule"/>
</dbReference>
<comment type="function">
    <text evidence="7">Controls stomatal patterning.</text>
</comment>
<reference evidence="9" key="1">
    <citation type="submission" date="2020-08" db="EMBL/GenBank/DDBJ databases">
        <title>Plant Genome Project.</title>
        <authorList>
            <person name="Zhang R.-G."/>
        </authorList>
    </citation>
    <scope>NUCLEOTIDE SEQUENCE</scope>
    <source>
        <strain evidence="9">WSP0</strain>
        <tissue evidence="9">Leaf</tissue>
    </source>
</reference>
<evidence type="ECO:0000256" key="6">
    <source>
        <dbReference type="ARBA" id="ARBA00023157"/>
    </source>
</evidence>
<evidence type="ECO:0000256" key="7">
    <source>
        <dbReference type="RuleBase" id="RU367102"/>
    </source>
</evidence>
<dbReference type="Pfam" id="PF17181">
    <property type="entry name" value="EPF"/>
    <property type="match status" value="1"/>
</dbReference>
<dbReference type="InterPro" id="IPR039455">
    <property type="entry name" value="EPFL"/>
</dbReference>
<keyword evidence="3 7" id="KW-0217">Developmental protein</keyword>
<evidence type="ECO:0000313" key="10">
    <source>
        <dbReference type="Proteomes" id="UP000823749"/>
    </source>
</evidence>
<organism evidence="9 10">
    <name type="scientific">Rhododendron griersonianum</name>
    <dbReference type="NCBI Taxonomy" id="479676"/>
    <lineage>
        <taxon>Eukaryota</taxon>
        <taxon>Viridiplantae</taxon>
        <taxon>Streptophyta</taxon>
        <taxon>Embryophyta</taxon>
        <taxon>Tracheophyta</taxon>
        <taxon>Spermatophyta</taxon>
        <taxon>Magnoliopsida</taxon>
        <taxon>eudicotyledons</taxon>
        <taxon>Gunneridae</taxon>
        <taxon>Pentapetalae</taxon>
        <taxon>asterids</taxon>
        <taxon>Ericales</taxon>
        <taxon>Ericaceae</taxon>
        <taxon>Ericoideae</taxon>
        <taxon>Rhodoreae</taxon>
        <taxon>Rhododendron</taxon>
    </lineage>
</organism>
<name>A0AAV6L3M4_9ERIC</name>
<evidence type="ECO:0000256" key="1">
    <source>
        <dbReference type="ARBA" id="ARBA00004613"/>
    </source>
</evidence>
<gene>
    <name evidence="9" type="ORF">RHGRI_008926</name>
</gene>
<sequence length="62" mass="6880">MGRRVSNNEEAYKGLGRLGSRPPNCDHKCGVCRPCDAIQVPSTTDHVGVQYANYEPEGWKCK</sequence>
<evidence type="ECO:0000256" key="8">
    <source>
        <dbReference type="SAM" id="MobiDB-lite"/>
    </source>
</evidence>
<feature type="compositionally biased region" description="Basic and acidic residues" evidence="8">
    <location>
        <begin position="1"/>
        <end position="12"/>
    </location>
</feature>
<evidence type="ECO:0000256" key="3">
    <source>
        <dbReference type="ARBA" id="ARBA00022473"/>
    </source>
</evidence>
<keyword evidence="10" id="KW-1185">Reference proteome</keyword>
<dbReference type="PANTHER" id="PTHR33109">
    <property type="entry name" value="EPIDERMAL PATTERNING FACTOR-LIKE PROTEIN 4"/>
    <property type="match status" value="1"/>
</dbReference>
<evidence type="ECO:0000313" key="9">
    <source>
        <dbReference type="EMBL" id="KAG5559174.1"/>
    </source>
</evidence>
<keyword evidence="4 7" id="KW-0964">Secreted</keyword>
<comment type="subcellular location">
    <subcellularLocation>
        <location evidence="1 7">Secreted</location>
    </subcellularLocation>
</comment>
<comment type="similarity">
    <text evidence="2 7">Belongs to the plant cysteine rich small secretory peptide family. Epidermal patterning factor subfamily.</text>
</comment>
<keyword evidence="5" id="KW-0732">Signal</keyword>
<protein>
    <recommendedName>
        <fullName evidence="7">Epidermal patterning factor-like protein</fullName>
    </recommendedName>
</protein>
<feature type="region of interest" description="Disordered" evidence="8">
    <location>
        <begin position="1"/>
        <end position="22"/>
    </location>
</feature>
<dbReference type="AlphaFoldDB" id="A0AAV6L3M4"/>
<dbReference type="PANTHER" id="PTHR33109:SF3">
    <property type="entry name" value="EPIDERMAL PATTERNING FACTOR-LIKE PROTEIN"/>
    <property type="match status" value="1"/>
</dbReference>
<evidence type="ECO:0000256" key="4">
    <source>
        <dbReference type="ARBA" id="ARBA00022525"/>
    </source>
</evidence>